<keyword evidence="1" id="KW-1133">Transmembrane helix</keyword>
<keyword evidence="1" id="KW-0472">Membrane</keyword>
<reference evidence="2 3" key="1">
    <citation type="submission" date="2015-04" db="EMBL/GenBank/DDBJ databases">
        <title>Draft genome sequence of bacteremic isolate Catabacter hongkongensis type strain HKU16T.</title>
        <authorList>
            <person name="Lau S.K."/>
            <person name="Teng J.L."/>
            <person name="Huang Y."/>
            <person name="Curreem S.O."/>
            <person name="Tsui S.K."/>
            <person name="Woo P.C."/>
        </authorList>
    </citation>
    <scope>NUCLEOTIDE SEQUENCE [LARGE SCALE GENOMIC DNA]</scope>
    <source>
        <strain evidence="2 3">HKU16</strain>
    </source>
</reference>
<organism evidence="2 3">
    <name type="scientific">Christensenella hongkongensis</name>
    <dbReference type="NCBI Taxonomy" id="270498"/>
    <lineage>
        <taxon>Bacteria</taxon>
        <taxon>Bacillati</taxon>
        <taxon>Bacillota</taxon>
        <taxon>Clostridia</taxon>
        <taxon>Christensenellales</taxon>
        <taxon>Christensenellaceae</taxon>
        <taxon>Christensenella</taxon>
    </lineage>
</organism>
<dbReference type="AlphaFoldDB" id="A0A0M2NPL1"/>
<keyword evidence="3" id="KW-1185">Reference proteome</keyword>
<dbReference type="PROSITE" id="PS51257">
    <property type="entry name" value="PROKAR_LIPOPROTEIN"/>
    <property type="match status" value="1"/>
</dbReference>
<dbReference type="STRING" id="270498.CHK_0253"/>
<feature type="transmembrane region" description="Helical" evidence="1">
    <location>
        <begin position="7"/>
        <end position="34"/>
    </location>
</feature>
<protein>
    <recommendedName>
        <fullName evidence="4">DUF3021 domain-containing protein</fullName>
    </recommendedName>
</protein>
<sequence length="142" mass="16563">MKAKQLAAMAFTVFAIAFLIALFISSCIVVIIGSDALPLVELRNDLIFAVFIACVQLIWAESDKNNKTYIIRTIVHFIILITGCTLLMLWFGWLPPGNYIFTYYIGFIAAYIVIWLIFWRINKRKWSEMNRKLKEYQKDKLN</sequence>
<evidence type="ECO:0000256" key="1">
    <source>
        <dbReference type="SAM" id="Phobius"/>
    </source>
</evidence>
<accession>A0A0M2NPL1</accession>
<dbReference type="InterPro" id="IPR021560">
    <property type="entry name" value="DUF3021"/>
</dbReference>
<dbReference type="EMBL" id="LAYJ01000033">
    <property type="protein sequence ID" value="KKI52145.1"/>
    <property type="molecule type" value="Genomic_DNA"/>
</dbReference>
<proteinExistence type="predicted"/>
<name>A0A0M2NPL1_9FIRM</name>
<dbReference type="RefSeq" id="WP_046442170.1">
    <property type="nucleotide sequence ID" value="NZ_CAUERS010000174.1"/>
</dbReference>
<dbReference type="OrthoDB" id="2087127at2"/>
<keyword evidence="1" id="KW-0812">Transmembrane</keyword>
<dbReference type="Pfam" id="PF11457">
    <property type="entry name" value="DUF3021"/>
    <property type="match status" value="1"/>
</dbReference>
<feature type="transmembrane region" description="Helical" evidence="1">
    <location>
        <begin position="46"/>
        <end position="62"/>
    </location>
</feature>
<feature type="transmembrane region" description="Helical" evidence="1">
    <location>
        <begin position="100"/>
        <end position="121"/>
    </location>
</feature>
<evidence type="ECO:0000313" key="3">
    <source>
        <dbReference type="Proteomes" id="UP000034076"/>
    </source>
</evidence>
<comment type="caution">
    <text evidence="2">The sequence shown here is derived from an EMBL/GenBank/DDBJ whole genome shotgun (WGS) entry which is preliminary data.</text>
</comment>
<feature type="transmembrane region" description="Helical" evidence="1">
    <location>
        <begin position="74"/>
        <end position="94"/>
    </location>
</feature>
<dbReference type="Proteomes" id="UP000034076">
    <property type="component" value="Unassembled WGS sequence"/>
</dbReference>
<evidence type="ECO:0008006" key="4">
    <source>
        <dbReference type="Google" id="ProtNLM"/>
    </source>
</evidence>
<evidence type="ECO:0000313" key="2">
    <source>
        <dbReference type="EMBL" id="KKI52145.1"/>
    </source>
</evidence>
<gene>
    <name evidence="2" type="ORF">CHK_0253</name>
</gene>